<evidence type="ECO:0000313" key="8">
    <source>
        <dbReference type="EMBL" id="KAF5757877.1"/>
    </source>
</evidence>
<gene>
    <name evidence="9" type="ORF">HannXRQ_Chr16g0497931</name>
    <name evidence="8" type="ORF">HanXRQr2_Chr16g0722931</name>
</gene>
<keyword evidence="5" id="KW-0539">Nucleus</keyword>
<dbReference type="Proteomes" id="UP000215914">
    <property type="component" value="Chromosome 16"/>
</dbReference>
<dbReference type="InParanoid" id="A0A251RWP8"/>
<evidence type="ECO:0000256" key="4">
    <source>
        <dbReference type="ARBA" id="ARBA00023163"/>
    </source>
</evidence>
<keyword evidence="4" id="KW-0804">Transcription</keyword>
<dbReference type="STRING" id="4232.A0A251RWP8"/>
<comment type="subcellular location">
    <subcellularLocation>
        <location evidence="1">Nucleus</location>
    </subcellularLocation>
</comment>
<sequence>MAKACEECTHNCLMMHKKFKNPSPLVTTFVKFMIGDDYSKRLFLPPNFACRVKKLVGKTTRLEDSNGEKCDVTYTKIDDRLAFEQGWDRFALKHRLQKGDVLVFHYIMKSHFVVLMYGSTGCPENRHLGFPHLPMKETKKGNNNLTVNGQSSSKVHANCNESSSKPEPVGHGVNDMKTMSKKLNEAKMLSPNENAINAQRLVASSSRPADKERDQTSELLVNKAFPDYIFSDSPTAVKPLCLVDNDIRHEKDERGRNSLQPVALALHGGQKNNVAASDGGSDGTEINRVQKSVETDGGQKNNVATSSGGPDETEINRIQKLVETDGGQKNNVAAGGGGLDETEVNRTRKSVELGSGQKNNVDASGGGSDETERKRILRKLDAALAISDAKRKGSAVFQNEIAHNNSTHKRWRPADFPTTPAKNVKQEPDTSRSHNSGYPLTPKPTAKRMEPTKKEPTMNNGSVGPIKEEPKTNHGSDGVTKREPKPEPVDYDEEPVSGSSNASFSATMSSYQYLELPSWVKVKGTVILLRNGADLWPVRVQNKFGLQALTQNWSMFAKEKGVKLGDKCEFVLESEPVGLGRANSCACSVFAVNVTR</sequence>
<evidence type="ECO:0000256" key="1">
    <source>
        <dbReference type="ARBA" id="ARBA00004123"/>
    </source>
</evidence>
<evidence type="ECO:0000256" key="6">
    <source>
        <dbReference type="SAM" id="MobiDB-lite"/>
    </source>
</evidence>
<dbReference type="OrthoDB" id="635132at2759"/>
<feature type="domain" description="TF-B3" evidence="7">
    <location>
        <begin position="27"/>
        <end position="120"/>
    </location>
</feature>
<dbReference type="OMA" id="YQYLELP"/>
<feature type="region of interest" description="Disordered" evidence="6">
    <location>
        <begin position="196"/>
        <end position="215"/>
    </location>
</feature>
<dbReference type="InterPro" id="IPR050655">
    <property type="entry name" value="Plant_B3_domain"/>
</dbReference>
<feature type="compositionally biased region" description="Polar residues" evidence="6">
    <location>
        <begin position="196"/>
        <end position="207"/>
    </location>
</feature>
<accession>A0A251RWP8</accession>
<feature type="region of interest" description="Disordered" evidence="6">
    <location>
        <begin position="139"/>
        <end position="174"/>
    </location>
</feature>
<feature type="region of interest" description="Disordered" evidence="6">
    <location>
        <begin position="349"/>
        <end position="372"/>
    </location>
</feature>
<proteinExistence type="predicted"/>
<dbReference type="Pfam" id="PF02362">
    <property type="entry name" value="B3"/>
    <property type="match status" value="1"/>
</dbReference>
<dbReference type="SUPFAM" id="SSF101936">
    <property type="entry name" value="DNA-binding pseudobarrel domain"/>
    <property type="match status" value="2"/>
</dbReference>
<name>A0A251RWP8_HELAN</name>
<evidence type="ECO:0000256" key="2">
    <source>
        <dbReference type="ARBA" id="ARBA00023015"/>
    </source>
</evidence>
<feature type="region of interest" description="Disordered" evidence="6">
    <location>
        <begin position="403"/>
        <end position="502"/>
    </location>
</feature>
<organism evidence="9 10">
    <name type="scientific">Helianthus annuus</name>
    <name type="common">Common sunflower</name>
    <dbReference type="NCBI Taxonomy" id="4232"/>
    <lineage>
        <taxon>Eukaryota</taxon>
        <taxon>Viridiplantae</taxon>
        <taxon>Streptophyta</taxon>
        <taxon>Embryophyta</taxon>
        <taxon>Tracheophyta</taxon>
        <taxon>Spermatophyta</taxon>
        <taxon>Magnoliopsida</taxon>
        <taxon>eudicotyledons</taxon>
        <taxon>Gunneridae</taxon>
        <taxon>Pentapetalae</taxon>
        <taxon>asterids</taxon>
        <taxon>campanulids</taxon>
        <taxon>Asterales</taxon>
        <taxon>Asteraceae</taxon>
        <taxon>Asteroideae</taxon>
        <taxon>Heliantheae alliance</taxon>
        <taxon>Heliantheae</taxon>
        <taxon>Helianthus</taxon>
    </lineage>
</organism>
<evidence type="ECO:0000313" key="9">
    <source>
        <dbReference type="EMBL" id="OTF90286.1"/>
    </source>
</evidence>
<dbReference type="InterPro" id="IPR003340">
    <property type="entry name" value="B3_DNA-bd"/>
</dbReference>
<feature type="region of interest" description="Disordered" evidence="6">
    <location>
        <begin position="291"/>
        <end position="312"/>
    </location>
</feature>
<dbReference type="PANTHER" id="PTHR31920:SF132">
    <property type="entry name" value="TF-B3 DOMAIN-CONTAINING PROTEIN"/>
    <property type="match status" value="1"/>
</dbReference>
<keyword evidence="2" id="KW-0805">Transcription regulation</keyword>
<reference evidence="9" key="2">
    <citation type="submission" date="2017-02" db="EMBL/GenBank/DDBJ databases">
        <title>Sunflower complete genome.</title>
        <authorList>
            <person name="Langlade N."/>
            <person name="Munos S."/>
        </authorList>
    </citation>
    <scope>NUCLEOTIDE SEQUENCE [LARGE SCALE GENOMIC DNA]</scope>
    <source>
        <tissue evidence="9">Leaves</tissue>
    </source>
</reference>
<dbReference type="Gene3D" id="2.40.330.10">
    <property type="entry name" value="DNA-binding pseudobarrel domain"/>
    <property type="match status" value="2"/>
</dbReference>
<evidence type="ECO:0000256" key="3">
    <source>
        <dbReference type="ARBA" id="ARBA00023125"/>
    </source>
</evidence>
<dbReference type="GO" id="GO:0003677">
    <property type="term" value="F:DNA binding"/>
    <property type="evidence" value="ECO:0007669"/>
    <property type="project" value="UniProtKB-KW"/>
</dbReference>
<reference evidence="8" key="3">
    <citation type="submission" date="2020-06" db="EMBL/GenBank/DDBJ databases">
        <title>Helianthus annuus Genome sequencing and assembly Release 2.</title>
        <authorList>
            <person name="Gouzy J."/>
            <person name="Langlade N."/>
            <person name="Munos S."/>
        </authorList>
    </citation>
    <scope>NUCLEOTIDE SEQUENCE</scope>
    <source>
        <tissue evidence="8">Leaves</tissue>
    </source>
</reference>
<dbReference type="CDD" id="cd10017">
    <property type="entry name" value="B3_DNA"/>
    <property type="match status" value="1"/>
</dbReference>
<evidence type="ECO:0000256" key="5">
    <source>
        <dbReference type="ARBA" id="ARBA00023242"/>
    </source>
</evidence>
<feature type="compositionally biased region" description="Basic and acidic residues" evidence="6">
    <location>
        <begin position="447"/>
        <end position="456"/>
    </location>
</feature>
<dbReference type="PANTHER" id="PTHR31920">
    <property type="entry name" value="B3 DOMAIN-CONTAINING"/>
    <property type="match status" value="1"/>
</dbReference>
<dbReference type="PROSITE" id="PS50863">
    <property type="entry name" value="B3"/>
    <property type="match status" value="1"/>
</dbReference>
<dbReference type="Gramene" id="mRNA:HanXRQr2_Chr16g0722931">
    <property type="protein sequence ID" value="mRNA:HanXRQr2_Chr16g0722931"/>
    <property type="gene ID" value="HanXRQr2_Chr16g0722931"/>
</dbReference>
<protein>
    <submittedName>
        <fullName evidence="9">Putative DNA-binding pseudobarrel domain-containing protein</fullName>
    </submittedName>
    <submittedName>
        <fullName evidence="8">Transcription factor B3-Domain family</fullName>
    </submittedName>
</protein>
<feature type="compositionally biased region" description="Basic and acidic residues" evidence="6">
    <location>
        <begin position="466"/>
        <end position="488"/>
    </location>
</feature>
<dbReference type="AlphaFoldDB" id="A0A251RWP8"/>
<keyword evidence="10" id="KW-1185">Reference proteome</keyword>
<reference evidence="8 10" key="1">
    <citation type="journal article" date="2017" name="Nature">
        <title>The sunflower genome provides insights into oil metabolism, flowering and Asterid evolution.</title>
        <authorList>
            <person name="Badouin H."/>
            <person name="Gouzy J."/>
            <person name="Grassa C.J."/>
            <person name="Murat F."/>
            <person name="Staton S.E."/>
            <person name="Cottret L."/>
            <person name="Lelandais-Briere C."/>
            <person name="Owens G.L."/>
            <person name="Carrere S."/>
            <person name="Mayjonade B."/>
            <person name="Legrand L."/>
            <person name="Gill N."/>
            <person name="Kane N.C."/>
            <person name="Bowers J.E."/>
            <person name="Hubner S."/>
            <person name="Bellec A."/>
            <person name="Berard A."/>
            <person name="Berges H."/>
            <person name="Blanchet N."/>
            <person name="Boniface M.C."/>
            <person name="Brunel D."/>
            <person name="Catrice O."/>
            <person name="Chaidir N."/>
            <person name="Claudel C."/>
            <person name="Donnadieu C."/>
            <person name="Faraut T."/>
            <person name="Fievet G."/>
            <person name="Helmstetter N."/>
            <person name="King M."/>
            <person name="Knapp S.J."/>
            <person name="Lai Z."/>
            <person name="Le Paslier M.C."/>
            <person name="Lippi Y."/>
            <person name="Lorenzon L."/>
            <person name="Mandel J.R."/>
            <person name="Marage G."/>
            <person name="Marchand G."/>
            <person name="Marquand E."/>
            <person name="Bret-Mestries E."/>
            <person name="Morien E."/>
            <person name="Nambeesan S."/>
            <person name="Nguyen T."/>
            <person name="Pegot-Espagnet P."/>
            <person name="Pouilly N."/>
            <person name="Raftis F."/>
            <person name="Sallet E."/>
            <person name="Schiex T."/>
            <person name="Thomas J."/>
            <person name="Vandecasteele C."/>
            <person name="Vares D."/>
            <person name="Vear F."/>
            <person name="Vautrin S."/>
            <person name="Crespi M."/>
            <person name="Mangin B."/>
            <person name="Burke J.M."/>
            <person name="Salse J."/>
            <person name="Munos S."/>
            <person name="Vincourt P."/>
            <person name="Rieseberg L.H."/>
            <person name="Langlade N.B."/>
        </authorList>
    </citation>
    <scope>NUCLEOTIDE SEQUENCE [LARGE SCALE GENOMIC DNA]</scope>
    <source>
        <strain evidence="10">cv. SF193</strain>
        <tissue evidence="8">Leaves</tissue>
    </source>
</reference>
<dbReference type="EMBL" id="MNCJ02000331">
    <property type="protein sequence ID" value="KAF5757877.1"/>
    <property type="molecule type" value="Genomic_DNA"/>
</dbReference>
<dbReference type="InterPro" id="IPR015300">
    <property type="entry name" value="DNA-bd_pseudobarrel_sf"/>
</dbReference>
<feature type="compositionally biased region" description="Polar residues" evidence="6">
    <location>
        <begin position="291"/>
        <end position="308"/>
    </location>
</feature>
<evidence type="ECO:0000313" key="10">
    <source>
        <dbReference type="Proteomes" id="UP000215914"/>
    </source>
</evidence>
<dbReference type="EMBL" id="CM007905">
    <property type="protein sequence ID" value="OTF90286.1"/>
    <property type="molecule type" value="Genomic_DNA"/>
</dbReference>
<dbReference type="SMART" id="SM01019">
    <property type="entry name" value="B3"/>
    <property type="match status" value="1"/>
</dbReference>
<dbReference type="GO" id="GO:0005634">
    <property type="term" value="C:nucleus"/>
    <property type="evidence" value="ECO:0007669"/>
    <property type="project" value="UniProtKB-SubCell"/>
</dbReference>
<keyword evidence="3 9" id="KW-0238">DNA-binding</keyword>
<evidence type="ECO:0000259" key="7">
    <source>
        <dbReference type="PROSITE" id="PS50863"/>
    </source>
</evidence>
<feature type="compositionally biased region" description="Polar residues" evidence="6">
    <location>
        <begin position="141"/>
        <end position="165"/>
    </location>
</feature>